<keyword evidence="5" id="KW-0732">Signal</keyword>
<feature type="domain" description="Cytochrome c" evidence="6">
    <location>
        <begin position="49"/>
        <end position="139"/>
    </location>
</feature>
<keyword evidence="2 4" id="KW-0479">Metal-binding</keyword>
<feature type="chain" id="PRO_5014943824" description="Cytochrome c domain-containing protein" evidence="5">
    <location>
        <begin position="34"/>
        <end position="146"/>
    </location>
</feature>
<gene>
    <name evidence="7" type="ORF">CR155_11570</name>
</gene>
<dbReference type="EMBL" id="PDNV01000007">
    <property type="protein sequence ID" value="PLC53476.1"/>
    <property type="molecule type" value="Genomic_DNA"/>
</dbReference>
<evidence type="ECO:0000313" key="7">
    <source>
        <dbReference type="EMBL" id="PLC53476.1"/>
    </source>
</evidence>
<accession>A0A2N4UEP2</accession>
<dbReference type="SUPFAM" id="SSF46626">
    <property type="entry name" value="Cytochrome c"/>
    <property type="match status" value="1"/>
</dbReference>
<dbReference type="AlphaFoldDB" id="A0A2N4UEP2"/>
<dbReference type="GO" id="GO:0046872">
    <property type="term" value="F:metal ion binding"/>
    <property type="evidence" value="ECO:0007669"/>
    <property type="project" value="UniProtKB-KW"/>
</dbReference>
<proteinExistence type="predicted"/>
<evidence type="ECO:0000259" key="6">
    <source>
        <dbReference type="PROSITE" id="PS51007"/>
    </source>
</evidence>
<evidence type="ECO:0000256" key="1">
    <source>
        <dbReference type="ARBA" id="ARBA00022617"/>
    </source>
</evidence>
<organism evidence="7 8">
    <name type="scientific">Pollutimonas nitritireducens</name>
    <dbReference type="NCBI Taxonomy" id="2045209"/>
    <lineage>
        <taxon>Bacteria</taxon>
        <taxon>Pseudomonadati</taxon>
        <taxon>Pseudomonadota</taxon>
        <taxon>Betaproteobacteria</taxon>
        <taxon>Burkholderiales</taxon>
        <taxon>Alcaligenaceae</taxon>
        <taxon>Pollutimonas</taxon>
    </lineage>
</organism>
<comment type="caution">
    <text evidence="7">The sequence shown here is derived from an EMBL/GenBank/DDBJ whole genome shotgun (WGS) entry which is preliminary data.</text>
</comment>
<name>A0A2N4UEP2_9BURK</name>
<dbReference type="InterPro" id="IPR036909">
    <property type="entry name" value="Cyt_c-like_dom_sf"/>
</dbReference>
<dbReference type="InterPro" id="IPR009056">
    <property type="entry name" value="Cyt_c-like_dom"/>
</dbReference>
<dbReference type="PROSITE" id="PS51007">
    <property type="entry name" value="CYTC"/>
    <property type="match status" value="1"/>
</dbReference>
<evidence type="ECO:0000256" key="4">
    <source>
        <dbReference type="PROSITE-ProRule" id="PRU00433"/>
    </source>
</evidence>
<protein>
    <recommendedName>
        <fullName evidence="6">Cytochrome c domain-containing protein</fullName>
    </recommendedName>
</protein>
<keyword evidence="3 4" id="KW-0408">Iron</keyword>
<feature type="signal peptide" evidence="5">
    <location>
        <begin position="1"/>
        <end position="33"/>
    </location>
</feature>
<dbReference type="OrthoDB" id="8526831at2"/>
<keyword evidence="8" id="KW-1185">Reference proteome</keyword>
<sequence>MPVVSLQGAIIKLSRLPAALLICCLLSIGSALAAQDTGPEAINGDARSEAPASGTGLFQSPGGDLQARAWAYSCATCHGAGHSPTAGIPTLAGMPTDDIVKAMLAYASGERPGLLKRQISRGYDEAMLRRIGKWYENLPRDQGGQP</sequence>
<evidence type="ECO:0000256" key="3">
    <source>
        <dbReference type="ARBA" id="ARBA00023004"/>
    </source>
</evidence>
<dbReference type="RefSeq" id="WP_102070199.1">
    <property type="nucleotide sequence ID" value="NZ_PDNV01000007.1"/>
</dbReference>
<dbReference type="Gene3D" id="1.10.760.10">
    <property type="entry name" value="Cytochrome c-like domain"/>
    <property type="match status" value="1"/>
</dbReference>
<evidence type="ECO:0000313" key="8">
    <source>
        <dbReference type="Proteomes" id="UP000234328"/>
    </source>
</evidence>
<dbReference type="GO" id="GO:0009055">
    <property type="term" value="F:electron transfer activity"/>
    <property type="evidence" value="ECO:0007669"/>
    <property type="project" value="InterPro"/>
</dbReference>
<dbReference type="GO" id="GO:0020037">
    <property type="term" value="F:heme binding"/>
    <property type="evidence" value="ECO:0007669"/>
    <property type="project" value="InterPro"/>
</dbReference>
<reference evidence="7 8" key="1">
    <citation type="submission" date="2017-10" db="EMBL/GenBank/DDBJ databases">
        <title>Two draft genome sequences of Pusillimonas sp. strains isolated from a nitrate- and radionuclide-contaminated groundwater in Russia.</title>
        <authorList>
            <person name="Grouzdev D.S."/>
            <person name="Tourova T.P."/>
            <person name="Goeva M.A."/>
            <person name="Babich T.L."/>
            <person name="Sokolova D.S."/>
            <person name="Abdullin R."/>
            <person name="Poltaraus A.B."/>
            <person name="Toshchakov S.V."/>
            <person name="Nazina T.N."/>
        </authorList>
    </citation>
    <scope>NUCLEOTIDE SEQUENCE [LARGE SCALE GENOMIC DNA]</scope>
    <source>
        <strain evidence="7 8">JR1/69-2-13</strain>
    </source>
</reference>
<evidence type="ECO:0000256" key="5">
    <source>
        <dbReference type="SAM" id="SignalP"/>
    </source>
</evidence>
<dbReference type="Proteomes" id="UP000234328">
    <property type="component" value="Unassembled WGS sequence"/>
</dbReference>
<evidence type="ECO:0000256" key="2">
    <source>
        <dbReference type="ARBA" id="ARBA00022723"/>
    </source>
</evidence>
<keyword evidence="1 4" id="KW-0349">Heme</keyword>